<feature type="compositionally biased region" description="Basic and acidic residues" evidence="1">
    <location>
        <begin position="1"/>
        <end position="15"/>
    </location>
</feature>
<dbReference type="EMBL" id="CACVBS010000087">
    <property type="protein sequence ID" value="CAA7270224.1"/>
    <property type="molecule type" value="Genomic_DNA"/>
</dbReference>
<reference evidence="2 3" key="1">
    <citation type="submission" date="2020-01" db="EMBL/GenBank/DDBJ databases">
        <authorList>
            <person name="Gupta K D."/>
        </authorList>
    </citation>
    <scope>NUCLEOTIDE SEQUENCE [LARGE SCALE GENOMIC DNA]</scope>
</reference>
<keyword evidence="3" id="KW-1185">Reference proteome</keyword>
<gene>
    <name evidence="2" type="ORF">AAE3_LOCUS12475</name>
</gene>
<proteinExistence type="predicted"/>
<accession>A0A8S0W0G8</accession>
<feature type="region of interest" description="Disordered" evidence="1">
    <location>
        <begin position="1"/>
        <end position="141"/>
    </location>
</feature>
<dbReference type="OrthoDB" id="10509322at2759"/>
<sequence length="141" mass="14858">MSSQEQLEHRSERTDASVQTANSVDEPPKTLNHAAIQTGSDSSHPPEKTQDSSPPEVEDAESDDDLLPTWKGVSTNNGDGQDPAVAAVTHSEEDALKIGTTTPAALDDQGGSSNGHKIAQDIDGAEGHGADEDTDDKFPIW</sequence>
<evidence type="ECO:0000313" key="3">
    <source>
        <dbReference type="Proteomes" id="UP000467700"/>
    </source>
</evidence>
<name>A0A8S0W0G8_CYCAE</name>
<organism evidence="2 3">
    <name type="scientific">Cyclocybe aegerita</name>
    <name type="common">Black poplar mushroom</name>
    <name type="synonym">Agrocybe aegerita</name>
    <dbReference type="NCBI Taxonomy" id="1973307"/>
    <lineage>
        <taxon>Eukaryota</taxon>
        <taxon>Fungi</taxon>
        <taxon>Dikarya</taxon>
        <taxon>Basidiomycota</taxon>
        <taxon>Agaricomycotina</taxon>
        <taxon>Agaricomycetes</taxon>
        <taxon>Agaricomycetidae</taxon>
        <taxon>Agaricales</taxon>
        <taxon>Agaricineae</taxon>
        <taxon>Bolbitiaceae</taxon>
        <taxon>Cyclocybe</taxon>
    </lineage>
</organism>
<evidence type="ECO:0000256" key="1">
    <source>
        <dbReference type="SAM" id="MobiDB-lite"/>
    </source>
</evidence>
<protein>
    <submittedName>
        <fullName evidence="2">Uncharacterized protein</fullName>
    </submittedName>
</protein>
<evidence type="ECO:0000313" key="2">
    <source>
        <dbReference type="EMBL" id="CAA7270224.1"/>
    </source>
</evidence>
<feature type="compositionally biased region" description="Acidic residues" evidence="1">
    <location>
        <begin position="56"/>
        <end position="66"/>
    </location>
</feature>
<dbReference type="AlphaFoldDB" id="A0A8S0W0G8"/>
<feature type="compositionally biased region" description="Basic and acidic residues" evidence="1">
    <location>
        <begin position="125"/>
        <end position="141"/>
    </location>
</feature>
<dbReference type="Proteomes" id="UP000467700">
    <property type="component" value="Unassembled WGS sequence"/>
</dbReference>
<comment type="caution">
    <text evidence="2">The sequence shown here is derived from an EMBL/GenBank/DDBJ whole genome shotgun (WGS) entry which is preliminary data.</text>
</comment>